<organism evidence="1 2">
    <name type="scientific">Roseibium polysiphoniae</name>
    <dbReference type="NCBI Taxonomy" id="2571221"/>
    <lineage>
        <taxon>Bacteria</taxon>
        <taxon>Pseudomonadati</taxon>
        <taxon>Pseudomonadota</taxon>
        <taxon>Alphaproteobacteria</taxon>
        <taxon>Hyphomicrobiales</taxon>
        <taxon>Stappiaceae</taxon>
        <taxon>Roseibium</taxon>
    </lineage>
</organism>
<protein>
    <submittedName>
        <fullName evidence="1">Uncharacterized protein</fullName>
    </submittedName>
</protein>
<sequence length="84" mass="9499">MSFMDDPEVRRILDKATILTRQERQAAIEYEIEKHGGTDVLQYSLKSALGVEQLADVPEPDFDLAALIAWKIIYKLRASKGALH</sequence>
<accession>A0ABR9C7N2</accession>
<evidence type="ECO:0000313" key="1">
    <source>
        <dbReference type="EMBL" id="MBD8875909.1"/>
    </source>
</evidence>
<keyword evidence="2" id="KW-1185">Reference proteome</keyword>
<dbReference type="RefSeq" id="WP_192108361.1">
    <property type="nucleotide sequence ID" value="NZ_JACYXJ010000002.1"/>
</dbReference>
<dbReference type="EMBL" id="JACYXJ010000002">
    <property type="protein sequence ID" value="MBD8875909.1"/>
    <property type="molecule type" value="Genomic_DNA"/>
</dbReference>
<dbReference type="Proteomes" id="UP000615687">
    <property type="component" value="Unassembled WGS sequence"/>
</dbReference>
<gene>
    <name evidence="1" type="ORF">IG617_06395</name>
</gene>
<comment type="caution">
    <text evidence="1">The sequence shown here is derived from an EMBL/GenBank/DDBJ whole genome shotgun (WGS) entry which is preliminary data.</text>
</comment>
<evidence type="ECO:0000313" key="2">
    <source>
        <dbReference type="Proteomes" id="UP000615687"/>
    </source>
</evidence>
<proteinExistence type="predicted"/>
<name>A0ABR9C7N2_9HYPH</name>
<reference evidence="1 2" key="1">
    <citation type="submission" date="2020-09" db="EMBL/GenBank/DDBJ databases">
        <title>The genome sequence of type strain Labrenzia polysiphoniae KACC 19711.</title>
        <authorList>
            <person name="Liu Y."/>
        </authorList>
    </citation>
    <scope>NUCLEOTIDE SEQUENCE [LARGE SCALE GENOMIC DNA]</scope>
    <source>
        <strain evidence="1 2">KACC 19711</strain>
    </source>
</reference>